<proteinExistence type="predicted"/>
<dbReference type="EMBL" id="CP042433">
    <property type="protein sequence ID" value="QEC56793.1"/>
    <property type="molecule type" value="Genomic_DNA"/>
</dbReference>
<gene>
    <name evidence="1" type="ORF">FSB75_13095</name>
</gene>
<evidence type="ECO:0000313" key="1">
    <source>
        <dbReference type="EMBL" id="QEC56793.1"/>
    </source>
</evidence>
<dbReference type="Proteomes" id="UP000321204">
    <property type="component" value="Chromosome"/>
</dbReference>
<reference evidence="1 2" key="1">
    <citation type="journal article" date="2015" name="Int. J. Syst. Evol. Microbiol.">
        <title>Flavisolibacter ginsenosidimutans sp. nov., with ginsenoside-converting activity isolated from soil used for cultivating ginseng.</title>
        <authorList>
            <person name="Zhao Y."/>
            <person name="Liu Q."/>
            <person name="Kang M.S."/>
            <person name="Jin F."/>
            <person name="Yu H."/>
            <person name="Im W.T."/>
        </authorList>
    </citation>
    <scope>NUCLEOTIDE SEQUENCE [LARGE SCALE GENOMIC DNA]</scope>
    <source>
        <strain evidence="1 2">Gsoil 636</strain>
    </source>
</reference>
<sequence>MTLLICLFAVGCGPNSLSGTYVCDQSKKKADTTIHHSSSDETYMDFTCTVTEFEFAGNSSVVMKMPNGNVASSYVIDKNYVRIKGSGSDILLKIQDENTLTGEAVFDGTYHKK</sequence>
<dbReference type="AlphaFoldDB" id="A0A5B8UJR0"/>
<dbReference type="KEGG" id="fgg:FSB75_13095"/>
<keyword evidence="2" id="KW-1185">Reference proteome</keyword>
<organism evidence="1 2">
    <name type="scientific">Flavisolibacter ginsenosidimutans</name>
    <dbReference type="NCBI Taxonomy" id="661481"/>
    <lineage>
        <taxon>Bacteria</taxon>
        <taxon>Pseudomonadati</taxon>
        <taxon>Bacteroidota</taxon>
        <taxon>Chitinophagia</taxon>
        <taxon>Chitinophagales</taxon>
        <taxon>Chitinophagaceae</taxon>
        <taxon>Flavisolibacter</taxon>
    </lineage>
</organism>
<dbReference type="OrthoDB" id="761626at2"/>
<evidence type="ECO:0008006" key="3">
    <source>
        <dbReference type="Google" id="ProtNLM"/>
    </source>
</evidence>
<evidence type="ECO:0000313" key="2">
    <source>
        <dbReference type="Proteomes" id="UP000321204"/>
    </source>
</evidence>
<name>A0A5B8UJR0_9BACT</name>
<accession>A0A5B8UJR0</accession>
<protein>
    <recommendedName>
        <fullName evidence="3">C-type lysozyme inhibitor domain-containing protein</fullName>
    </recommendedName>
</protein>